<feature type="region of interest" description="Disordered" evidence="1">
    <location>
        <begin position="1"/>
        <end position="21"/>
    </location>
</feature>
<dbReference type="Pfam" id="PF07734">
    <property type="entry name" value="FBA_1"/>
    <property type="match status" value="1"/>
</dbReference>
<dbReference type="Proteomes" id="UP001058974">
    <property type="component" value="Chromosome 2"/>
</dbReference>
<protein>
    <recommendedName>
        <fullName evidence="2">F-box domain-containing protein</fullName>
    </recommendedName>
</protein>
<accession>A0A9D5BAM7</accession>
<dbReference type="AlphaFoldDB" id="A0A9D5BAM7"/>
<evidence type="ECO:0000313" key="4">
    <source>
        <dbReference type="Proteomes" id="UP001058974"/>
    </source>
</evidence>
<dbReference type="PANTHER" id="PTHR31672">
    <property type="entry name" value="BNACNNG10540D PROTEIN"/>
    <property type="match status" value="1"/>
</dbReference>
<dbReference type="CDD" id="cd22157">
    <property type="entry name" value="F-box_AtFBW1-like"/>
    <property type="match status" value="1"/>
</dbReference>
<dbReference type="InterPro" id="IPR036047">
    <property type="entry name" value="F-box-like_dom_sf"/>
</dbReference>
<gene>
    <name evidence="3" type="ORF">KIW84_025375</name>
</gene>
<dbReference type="PANTHER" id="PTHR31672:SF13">
    <property type="entry name" value="F-BOX PROTEIN CPR30-LIKE"/>
    <property type="match status" value="1"/>
</dbReference>
<dbReference type="EMBL" id="JAMSHJ010000002">
    <property type="protein sequence ID" value="KAI5439988.1"/>
    <property type="molecule type" value="Genomic_DNA"/>
</dbReference>
<evidence type="ECO:0000256" key="1">
    <source>
        <dbReference type="SAM" id="MobiDB-lite"/>
    </source>
</evidence>
<dbReference type="Gene3D" id="1.20.1280.50">
    <property type="match status" value="1"/>
</dbReference>
<comment type="caution">
    <text evidence="3">The sequence shown here is derived from an EMBL/GenBank/DDBJ whole genome shotgun (WGS) entry which is preliminary data.</text>
</comment>
<evidence type="ECO:0000313" key="3">
    <source>
        <dbReference type="EMBL" id="KAI5439988.1"/>
    </source>
</evidence>
<feature type="domain" description="F-box" evidence="2">
    <location>
        <begin position="39"/>
        <end position="79"/>
    </location>
</feature>
<reference evidence="3 4" key="1">
    <citation type="journal article" date="2022" name="Nat. Genet.">
        <title>Improved pea reference genome and pan-genome highlight genomic features and evolutionary characteristics.</title>
        <authorList>
            <person name="Yang T."/>
            <person name="Liu R."/>
            <person name="Luo Y."/>
            <person name="Hu S."/>
            <person name="Wang D."/>
            <person name="Wang C."/>
            <person name="Pandey M.K."/>
            <person name="Ge S."/>
            <person name="Xu Q."/>
            <person name="Li N."/>
            <person name="Li G."/>
            <person name="Huang Y."/>
            <person name="Saxena R.K."/>
            <person name="Ji Y."/>
            <person name="Li M."/>
            <person name="Yan X."/>
            <person name="He Y."/>
            <person name="Liu Y."/>
            <person name="Wang X."/>
            <person name="Xiang C."/>
            <person name="Varshney R.K."/>
            <person name="Ding H."/>
            <person name="Gao S."/>
            <person name="Zong X."/>
        </authorList>
    </citation>
    <scope>NUCLEOTIDE SEQUENCE [LARGE SCALE GENOMIC DNA]</scope>
    <source>
        <strain evidence="3 4">cv. Zhongwan 6</strain>
    </source>
</reference>
<keyword evidence="4" id="KW-1185">Reference proteome</keyword>
<name>A0A9D5BAM7_PEA</name>
<dbReference type="Pfam" id="PF00646">
    <property type="entry name" value="F-box"/>
    <property type="match status" value="1"/>
</dbReference>
<feature type="compositionally biased region" description="Basic and acidic residues" evidence="1">
    <location>
        <begin position="8"/>
        <end position="20"/>
    </location>
</feature>
<feature type="non-terminal residue" evidence="3">
    <location>
        <position position="324"/>
    </location>
</feature>
<sequence>SRLSSQLEPKHGSFESKMEKSPAASDAIEGIKVRSNVHIPDDLAFSILSKLPLKSLKRFECVSKSWSLLFENPRFMNMLRNHFTSNKRSDYGDTFLFLSAADSPLTYVAFYLLSNEKFENRIKFDLPPPCQEDDTFLYILSSVCINGFFCMGQDTRRGLVNTFRAVLWNPATSDFMVIPSSPDEHVPPYRSPYFDFQGFGYDHMRDDYKLIRYISFFPVTDEDEDMPLEDKSYEPLLEIYSLRSNSWRILEIDMLDIRDFTYAQPRIGVYLDGVCHWLGTRDLYQIEGCLVSFDMSNEVLFMTPILDIDESCDLIFIKRHLVVL</sequence>
<dbReference type="InterPro" id="IPR050796">
    <property type="entry name" value="SCF_F-box_component"/>
</dbReference>
<feature type="non-terminal residue" evidence="3">
    <location>
        <position position="1"/>
    </location>
</feature>
<organism evidence="3 4">
    <name type="scientific">Pisum sativum</name>
    <name type="common">Garden pea</name>
    <name type="synonym">Lathyrus oleraceus</name>
    <dbReference type="NCBI Taxonomy" id="3888"/>
    <lineage>
        <taxon>Eukaryota</taxon>
        <taxon>Viridiplantae</taxon>
        <taxon>Streptophyta</taxon>
        <taxon>Embryophyta</taxon>
        <taxon>Tracheophyta</taxon>
        <taxon>Spermatophyta</taxon>
        <taxon>Magnoliopsida</taxon>
        <taxon>eudicotyledons</taxon>
        <taxon>Gunneridae</taxon>
        <taxon>Pentapetalae</taxon>
        <taxon>rosids</taxon>
        <taxon>fabids</taxon>
        <taxon>Fabales</taxon>
        <taxon>Fabaceae</taxon>
        <taxon>Papilionoideae</taxon>
        <taxon>50 kb inversion clade</taxon>
        <taxon>NPAAA clade</taxon>
        <taxon>Hologalegina</taxon>
        <taxon>IRL clade</taxon>
        <taxon>Fabeae</taxon>
        <taxon>Lathyrus</taxon>
    </lineage>
</organism>
<dbReference type="SUPFAM" id="SSF81383">
    <property type="entry name" value="F-box domain"/>
    <property type="match status" value="1"/>
</dbReference>
<dbReference type="Gramene" id="Psat02G0537500-T1">
    <property type="protein sequence ID" value="KAI5439988.1"/>
    <property type="gene ID" value="KIW84_025375"/>
</dbReference>
<dbReference type="NCBIfam" id="TIGR01640">
    <property type="entry name" value="F_box_assoc_1"/>
    <property type="match status" value="1"/>
</dbReference>
<dbReference type="InterPro" id="IPR006527">
    <property type="entry name" value="F-box-assoc_dom_typ1"/>
</dbReference>
<proteinExistence type="predicted"/>
<evidence type="ECO:0000259" key="2">
    <source>
        <dbReference type="SMART" id="SM00256"/>
    </source>
</evidence>
<dbReference type="SMART" id="SM00256">
    <property type="entry name" value="FBOX"/>
    <property type="match status" value="1"/>
</dbReference>
<dbReference type="InterPro" id="IPR001810">
    <property type="entry name" value="F-box_dom"/>
</dbReference>
<dbReference type="InterPro" id="IPR017451">
    <property type="entry name" value="F-box-assoc_interact_dom"/>
</dbReference>